<keyword evidence="3" id="KW-1185">Reference proteome</keyword>
<name>A0A6J5W3F2_PRUAR</name>
<dbReference type="GO" id="GO:0046983">
    <property type="term" value="F:protein dimerization activity"/>
    <property type="evidence" value="ECO:0007669"/>
    <property type="project" value="InterPro"/>
</dbReference>
<dbReference type="Proteomes" id="UP000507245">
    <property type="component" value="Unassembled WGS sequence"/>
</dbReference>
<dbReference type="Pfam" id="PF05699">
    <property type="entry name" value="Dimer_Tnp_hAT"/>
    <property type="match status" value="1"/>
</dbReference>
<dbReference type="EMBL" id="CAEKKB010000001">
    <property type="protein sequence ID" value="CAB4294244.1"/>
    <property type="molecule type" value="Genomic_DNA"/>
</dbReference>
<protein>
    <recommendedName>
        <fullName evidence="1">HAT C-terminal dimerisation domain-containing protein</fullName>
    </recommendedName>
</protein>
<organism evidence="2 3">
    <name type="scientific">Prunus armeniaca</name>
    <name type="common">Apricot</name>
    <name type="synonym">Armeniaca vulgaris</name>
    <dbReference type="NCBI Taxonomy" id="36596"/>
    <lineage>
        <taxon>Eukaryota</taxon>
        <taxon>Viridiplantae</taxon>
        <taxon>Streptophyta</taxon>
        <taxon>Embryophyta</taxon>
        <taxon>Tracheophyta</taxon>
        <taxon>Spermatophyta</taxon>
        <taxon>Magnoliopsida</taxon>
        <taxon>eudicotyledons</taxon>
        <taxon>Gunneridae</taxon>
        <taxon>Pentapetalae</taxon>
        <taxon>rosids</taxon>
        <taxon>fabids</taxon>
        <taxon>Rosales</taxon>
        <taxon>Rosaceae</taxon>
        <taxon>Amygdaloideae</taxon>
        <taxon>Amygdaleae</taxon>
        <taxon>Prunus</taxon>
    </lineage>
</organism>
<dbReference type="OrthoDB" id="10651253at2759"/>
<evidence type="ECO:0000259" key="1">
    <source>
        <dbReference type="Pfam" id="PF05699"/>
    </source>
</evidence>
<reference evidence="3" key="1">
    <citation type="journal article" date="2020" name="Genome Biol.">
        <title>Gamete binning: chromosome-level and haplotype-resolved genome assembly enabled by high-throughput single-cell sequencing of gamete genomes.</title>
        <authorList>
            <person name="Campoy J.A."/>
            <person name="Sun H."/>
            <person name="Goel M."/>
            <person name="Jiao W.-B."/>
            <person name="Folz-Donahue K."/>
            <person name="Wang N."/>
            <person name="Rubio M."/>
            <person name="Liu C."/>
            <person name="Kukat C."/>
            <person name="Ruiz D."/>
            <person name="Huettel B."/>
            <person name="Schneeberger K."/>
        </authorList>
    </citation>
    <scope>NUCLEOTIDE SEQUENCE [LARGE SCALE GENOMIC DNA]</scope>
    <source>
        <strain evidence="3">cv. Rojo Pasion</strain>
    </source>
</reference>
<feature type="domain" description="HAT C-terminal dimerisation" evidence="1">
    <location>
        <begin position="67"/>
        <end position="97"/>
    </location>
</feature>
<proteinExistence type="predicted"/>
<dbReference type="InterPro" id="IPR008906">
    <property type="entry name" value="HATC_C_dom"/>
</dbReference>
<dbReference type="AlphaFoldDB" id="A0A6J5W3F2"/>
<evidence type="ECO:0000313" key="3">
    <source>
        <dbReference type="Proteomes" id="UP000507245"/>
    </source>
</evidence>
<evidence type="ECO:0000313" key="2">
    <source>
        <dbReference type="EMBL" id="CAB4294244.1"/>
    </source>
</evidence>
<accession>A0A6J5W3F2</accession>
<gene>
    <name evidence="2" type="ORF">ORAREDHAP_LOCUS4303</name>
</gene>
<sequence>MAKVREMLCSLFDLYVQIHSKAESVVGISSTSNSVRSHVDDMVSKECMDVMKEFDTFESEESITSSQKSQLQLVLDQYRSALKPENVEALICTRDWIFGDQENPTVAPNLEELTEDISNIAINLSQSAECSNTIVATGNVGFGMFKLEMFDLAEYLSWFMMDLKQVTKQVIKQVGYLFMTLDLKHVFKQVVFGFAVLDMISKRVVYGLRFFDTFKSSTRHEPNTT</sequence>